<name>A0AAV7G2D6_DENCH</name>
<keyword evidence="9 12" id="KW-1133">Transmembrane helix</keyword>
<dbReference type="GO" id="GO:0005886">
    <property type="term" value="C:plasma membrane"/>
    <property type="evidence" value="ECO:0007669"/>
    <property type="project" value="UniProtKB-SubCell"/>
</dbReference>
<keyword evidence="10 12" id="KW-0472">Membrane</keyword>
<dbReference type="InterPro" id="IPR011009">
    <property type="entry name" value="Kinase-like_dom_sf"/>
</dbReference>
<dbReference type="SUPFAM" id="SSF52058">
    <property type="entry name" value="L domain-like"/>
    <property type="match status" value="1"/>
</dbReference>
<evidence type="ECO:0000256" key="1">
    <source>
        <dbReference type="ARBA" id="ARBA00004162"/>
    </source>
</evidence>
<feature type="transmembrane region" description="Helical" evidence="12">
    <location>
        <begin position="232"/>
        <end position="259"/>
    </location>
</feature>
<dbReference type="InterPro" id="IPR017441">
    <property type="entry name" value="Protein_kinase_ATP_BS"/>
</dbReference>
<dbReference type="SUPFAM" id="SSF56112">
    <property type="entry name" value="Protein kinase-like (PK-like)"/>
    <property type="match status" value="1"/>
</dbReference>
<evidence type="ECO:0000313" key="15">
    <source>
        <dbReference type="EMBL" id="KAH0449688.1"/>
    </source>
</evidence>
<dbReference type="Pfam" id="PF00560">
    <property type="entry name" value="LRR_1"/>
    <property type="match status" value="2"/>
</dbReference>
<gene>
    <name evidence="15" type="ORF">IEQ34_020380</name>
</gene>
<dbReference type="InterPro" id="IPR013210">
    <property type="entry name" value="LRR_N_plant-typ"/>
</dbReference>
<evidence type="ECO:0000259" key="14">
    <source>
        <dbReference type="PROSITE" id="PS50011"/>
    </source>
</evidence>
<keyword evidence="16" id="KW-1185">Reference proteome</keyword>
<dbReference type="InterPro" id="IPR001245">
    <property type="entry name" value="Ser-Thr/Tyr_kinase_cat_dom"/>
</dbReference>
<accession>A0AAV7G2D6</accession>
<dbReference type="InterPro" id="IPR001611">
    <property type="entry name" value="Leu-rich_rpt"/>
</dbReference>
<comment type="caution">
    <text evidence="15">The sequence shown here is derived from an EMBL/GenBank/DDBJ whole genome shotgun (WGS) entry which is preliminary data.</text>
</comment>
<keyword evidence="7 11" id="KW-0547">Nucleotide-binding</keyword>
<keyword evidence="6" id="KW-0677">Repeat</keyword>
<evidence type="ECO:0000256" key="12">
    <source>
        <dbReference type="SAM" id="Phobius"/>
    </source>
</evidence>
<dbReference type="Gene3D" id="3.80.10.10">
    <property type="entry name" value="Ribonuclease Inhibitor"/>
    <property type="match status" value="1"/>
</dbReference>
<evidence type="ECO:0000256" key="9">
    <source>
        <dbReference type="ARBA" id="ARBA00022989"/>
    </source>
</evidence>
<keyword evidence="3" id="KW-0433">Leucine-rich repeat</keyword>
<proteinExistence type="predicted"/>
<evidence type="ECO:0000256" key="13">
    <source>
        <dbReference type="SAM" id="SignalP"/>
    </source>
</evidence>
<evidence type="ECO:0000256" key="4">
    <source>
        <dbReference type="ARBA" id="ARBA00022692"/>
    </source>
</evidence>
<feature type="domain" description="Protein kinase" evidence="14">
    <location>
        <begin position="322"/>
        <end position="576"/>
    </location>
</feature>
<dbReference type="GO" id="GO:0004672">
    <property type="term" value="F:protein kinase activity"/>
    <property type="evidence" value="ECO:0007669"/>
    <property type="project" value="InterPro"/>
</dbReference>
<dbReference type="PANTHER" id="PTHR48010:SF76">
    <property type="entry name" value="INACTIVE RECEPTOR KINASE RLK902-RELATED"/>
    <property type="match status" value="1"/>
</dbReference>
<sequence length="592" mass="64772">MFPLLVFLLFYFFSPAAADLAADGSALIAFRNAVGRMVLPWNTSLSPCKWKGVVCSSNGVTSLRLPGRGLIGQIPTGTLGNLSNLRSLSLRRNALFGPLPSDLARCTHLHFLYLNQNRFSGQILPFISSITSLIRLNLADNNFSGEIPLSLNNLTHLNLLYLESNHFSGEMPNLDIPKLEHFNVSFNRLKGPVPEKLRGMPASAFLGMSMCGGPLQPCLGEAPLKLTNSSSLAGGAIAGIALGAFALFVLVLTVLFLFFRCKGKADEANFTETAGAKLPESAIKGKEMAAASAPPLGIAVSKKQLVFLGNAPRLFDLEDLLRSSAEVLGKGTYGIAYKAALEESLVVAVKRLKNVKMPEKEFAEKIKAISAMEHPNLVPLRAYYYSREEKFLVYDYMPLGSLSSLLHGNRGSSRTPLKWETRIKIALEAARGIECIHSTSPSASHGNIKSSNILITSSYRARVSEHGLSHLAPSSQNLTPEADVYSFGVLLLELVTGKAPAHGGRFVNLPRWVEETLIRGEGTRELFDEELTRFRSPEEEMLMLLQVGLDCTSQNPDHRPEMSSVVAKIEEIRHWAARKKDKLKEKEGPVVF</sequence>
<dbReference type="InterPro" id="IPR032675">
    <property type="entry name" value="LRR_dom_sf"/>
</dbReference>
<dbReference type="Pfam" id="PF07714">
    <property type="entry name" value="PK_Tyr_Ser-Thr"/>
    <property type="match status" value="2"/>
</dbReference>
<keyword evidence="5 13" id="KW-0732">Signal</keyword>
<keyword evidence="4 12" id="KW-0812">Transmembrane</keyword>
<dbReference type="PROSITE" id="PS00107">
    <property type="entry name" value="PROTEIN_KINASE_ATP"/>
    <property type="match status" value="1"/>
</dbReference>
<evidence type="ECO:0000256" key="5">
    <source>
        <dbReference type="ARBA" id="ARBA00022729"/>
    </source>
</evidence>
<dbReference type="Pfam" id="PF08263">
    <property type="entry name" value="LRRNT_2"/>
    <property type="match status" value="1"/>
</dbReference>
<dbReference type="Proteomes" id="UP000775213">
    <property type="component" value="Unassembled WGS sequence"/>
</dbReference>
<dbReference type="InterPro" id="IPR050994">
    <property type="entry name" value="At_inactive_RLKs"/>
</dbReference>
<dbReference type="Gene3D" id="3.30.200.20">
    <property type="entry name" value="Phosphorylase Kinase, domain 1"/>
    <property type="match status" value="1"/>
</dbReference>
<keyword evidence="2" id="KW-0597">Phosphoprotein</keyword>
<organism evidence="15 16">
    <name type="scientific">Dendrobium chrysotoxum</name>
    <name type="common">Orchid</name>
    <dbReference type="NCBI Taxonomy" id="161865"/>
    <lineage>
        <taxon>Eukaryota</taxon>
        <taxon>Viridiplantae</taxon>
        <taxon>Streptophyta</taxon>
        <taxon>Embryophyta</taxon>
        <taxon>Tracheophyta</taxon>
        <taxon>Spermatophyta</taxon>
        <taxon>Magnoliopsida</taxon>
        <taxon>Liliopsida</taxon>
        <taxon>Asparagales</taxon>
        <taxon>Orchidaceae</taxon>
        <taxon>Epidendroideae</taxon>
        <taxon>Malaxideae</taxon>
        <taxon>Dendrobiinae</taxon>
        <taxon>Dendrobium</taxon>
    </lineage>
</organism>
<keyword evidence="8 11" id="KW-0067">ATP-binding</keyword>
<dbReference type="EMBL" id="JAGFBR010000018">
    <property type="protein sequence ID" value="KAH0449688.1"/>
    <property type="molecule type" value="Genomic_DNA"/>
</dbReference>
<evidence type="ECO:0000256" key="3">
    <source>
        <dbReference type="ARBA" id="ARBA00022614"/>
    </source>
</evidence>
<dbReference type="PANTHER" id="PTHR48010">
    <property type="entry name" value="OS05G0588300 PROTEIN"/>
    <property type="match status" value="1"/>
</dbReference>
<evidence type="ECO:0000256" key="10">
    <source>
        <dbReference type="ARBA" id="ARBA00023136"/>
    </source>
</evidence>
<dbReference type="PROSITE" id="PS50011">
    <property type="entry name" value="PROTEIN_KINASE_DOM"/>
    <property type="match status" value="1"/>
</dbReference>
<evidence type="ECO:0000313" key="16">
    <source>
        <dbReference type="Proteomes" id="UP000775213"/>
    </source>
</evidence>
<evidence type="ECO:0000256" key="7">
    <source>
        <dbReference type="ARBA" id="ARBA00022741"/>
    </source>
</evidence>
<feature type="signal peptide" evidence="13">
    <location>
        <begin position="1"/>
        <end position="18"/>
    </location>
</feature>
<evidence type="ECO:0000256" key="8">
    <source>
        <dbReference type="ARBA" id="ARBA00022840"/>
    </source>
</evidence>
<dbReference type="GO" id="GO:0005524">
    <property type="term" value="F:ATP binding"/>
    <property type="evidence" value="ECO:0007669"/>
    <property type="project" value="UniProtKB-UniRule"/>
</dbReference>
<comment type="subcellular location">
    <subcellularLocation>
        <location evidence="1">Cell membrane</location>
        <topology evidence="1">Single-pass membrane protein</topology>
    </subcellularLocation>
</comment>
<reference evidence="15 16" key="1">
    <citation type="journal article" date="2021" name="Hortic Res">
        <title>Chromosome-scale assembly of the Dendrobium chrysotoxum genome enhances the understanding of orchid evolution.</title>
        <authorList>
            <person name="Zhang Y."/>
            <person name="Zhang G.Q."/>
            <person name="Zhang D."/>
            <person name="Liu X.D."/>
            <person name="Xu X.Y."/>
            <person name="Sun W.H."/>
            <person name="Yu X."/>
            <person name="Zhu X."/>
            <person name="Wang Z.W."/>
            <person name="Zhao X."/>
            <person name="Zhong W.Y."/>
            <person name="Chen H."/>
            <person name="Yin W.L."/>
            <person name="Huang T."/>
            <person name="Niu S.C."/>
            <person name="Liu Z.J."/>
        </authorList>
    </citation>
    <scope>NUCLEOTIDE SEQUENCE [LARGE SCALE GENOMIC DNA]</scope>
    <source>
        <strain evidence="15">Lindl</strain>
    </source>
</reference>
<evidence type="ECO:0000256" key="6">
    <source>
        <dbReference type="ARBA" id="ARBA00022737"/>
    </source>
</evidence>
<dbReference type="InterPro" id="IPR000719">
    <property type="entry name" value="Prot_kinase_dom"/>
</dbReference>
<protein>
    <recommendedName>
        <fullName evidence="14">Protein kinase domain-containing protein</fullName>
    </recommendedName>
</protein>
<feature type="chain" id="PRO_5043428805" description="Protein kinase domain-containing protein" evidence="13">
    <location>
        <begin position="19"/>
        <end position="592"/>
    </location>
</feature>
<dbReference type="FunFam" id="3.30.200.20:FF:000307">
    <property type="entry name" value="pollen receptor-like kinase 1"/>
    <property type="match status" value="1"/>
</dbReference>
<evidence type="ECO:0000256" key="11">
    <source>
        <dbReference type="PROSITE-ProRule" id="PRU10141"/>
    </source>
</evidence>
<evidence type="ECO:0000256" key="2">
    <source>
        <dbReference type="ARBA" id="ARBA00022553"/>
    </source>
</evidence>
<dbReference type="Gene3D" id="1.10.510.10">
    <property type="entry name" value="Transferase(Phosphotransferase) domain 1"/>
    <property type="match status" value="2"/>
</dbReference>
<dbReference type="AlphaFoldDB" id="A0AAV7G2D6"/>
<feature type="binding site" evidence="11">
    <location>
        <position position="350"/>
    </location>
    <ligand>
        <name>ATP</name>
        <dbReference type="ChEBI" id="CHEBI:30616"/>
    </ligand>
</feature>
<dbReference type="FunFam" id="3.80.10.10:FF:000234">
    <property type="entry name" value="Probable inactive receptor kinase RLK902"/>
    <property type="match status" value="1"/>
</dbReference>